<organism evidence="1 2">
    <name type="scientific">Zoogloea oleivorans</name>
    <dbReference type="NCBI Taxonomy" id="1552750"/>
    <lineage>
        <taxon>Bacteria</taxon>
        <taxon>Pseudomonadati</taxon>
        <taxon>Pseudomonadota</taxon>
        <taxon>Betaproteobacteria</taxon>
        <taxon>Rhodocyclales</taxon>
        <taxon>Zoogloeaceae</taxon>
        <taxon>Zoogloea</taxon>
    </lineage>
</organism>
<dbReference type="AlphaFoldDB" id="A0A6C2CD27"/>
<accession>A0A6C2CD27</accession>
<proteinExistence type="predicted"/>
<dbReference type="Proteomes" id="UP000389128">
    <property type="component" value="Unassembled WGS sequence"/>
</dbReference>
<comment type="caution">
    <text evidence="1">The sequence shown here is derived from an EMBL/GenBank/DDBJ whole genome shotgun (WGS) entry which is preliminary data.</text>
</comment>
<evidence type="ECO:0000313" key="1">
    <source>
        <dbReference type="EMBL" id="TYC51155.1"/>
    </source>
</evidence>
<reference evidence="1 2" key="1">
    <citation type="submission" date="2019-01" db="EMBL/GenBank/DDBJ databases">
        <title>Zoogloea oleivorans genome sequencing and assembly.</title>
        <authorList>
            <person name="Tancsics A."/>
            <person name="Farkas M."/>
            <person name="Kriszt B."/>
            <person name="Maroti G."/>
            <person name="Horvath B."/>
        </authorList>
    </citation>
    <scope>NUCLEOTIDE SEQUENCE [LARGE SCALE GENOMIC DNA]</scope>
    <source>
        <strain evidence="1 2">Buc</strain>
    </source>
</reference>
<keyword evidence="2" id="KW-1185">Reference proteome</keyword>
<dbReference type="RefSeq" id="WP_148581643.1">
    <property type="nucleotide sequence ID" value="NZ_SDKK01000043.1"/>
</dbReference>
<gene>
    <name evidence="1" type="ORF">ETQ85_24555</name>
</gene>
<name>A0A6C2CD27_9RHOO</name>
<dbReference type="EMBL" id="SDKK01000043">
    <property type="protein sequence ID" value="TYC51155.1"/>
    <property type="molecule type" value="Genomic_DNA"/>
</dbReference>
<protein>
    <submittedName>
        <fullName evidence="1">Uncharacterized protein</fullName>
    </submittedName>
</protein>
<evidence type="ECO:0000313" key="2">
    <source>
        <dbReference type="Proteomes" id="UP000389128"/>
    </source>
</evidence>
<sequence length="154" mass="17722">MRRPNPNLRQRPALKNPDELPFVVSGYVRHLLELRRVIDVYLPLIAELPSFEHLQRSLDELTRHIEEIEDWIAKYLDESSGLDFQDFDFEMRHLISDALETTLDSYPTAGGVIPDPASANEEQMQSDIESLTEQIWQVVRGQGYKLHASLHGAL</sequence>